<gene>
    <name evidence="6" type="ORF">LTRI10_LOCUS51024</name>
</gene>
<feature type="domain" description="SWIM-type" evidence="5">
    <location>
        <begin position="65"/>
        <end position="97"/>
    </location>
</feature>
<dbReference type="Proteomes" id="UP001497516">
    <property type="component" value="Chromosome 9"/>
</dbReference>
<keyword evidence="7" id="KW-1185">Reference proteome</keyword>
<dbReference type="PROSITE" id="PS50966">
    <property type="entry name" value="ZF_SWIM"/>
    <property type="match status" value="1"/>
</dbReference>
<accession>A0AAV2GN74</accession>
<evidence type="ECO:0000256" key="2">
    <source>
        <dbReference type="ARBA" id="ARBA00022771"/>
    </source>
</evidence>
<evidence type="ECO:0000313" key="7">
    <source>
        <dbReference type="Proteomes" id="UP001497516"/>
    </source>
</evidence>
<evidence type="ECO:0000256" key="3">
    <source>
        <dbReference type="ARBA" id="ARBA00022833"/>
    </source>
</evidence>
<dbReference type="PANTHER" id="PTHR31973:SF187">
    <property type="entry name" value="MUTATOR TRANSPOSASE MUDRA PROTEIN"/>
    <property type="match status" value="1"/>
</dbReference>
<dbReference type="EMBL" id="OZ034822">
    <property type="protein sequence ID" value="CAL1411682.1"/>
    <property type="molecule type" value="Genomic_DNA"/>
</dbReference>
<keyword evidence="3" id="KW-0862">Zinc</keyword>
<dbReference type="AlphaFoldDB" id="A0AAV2GN74"/>
<protein>
    <recommendedName>
        <fullName evidence="5">SWIM-type domain-containing protein</fullName>
    </recommendedName>
</protein>
<reference evidence="6 7" key="1">
    <citation type="submission" date="2024-04" db="EMBL/GenBank/DDBJ databases">
        <authorList>
            <person name="Fracassetti M."/>
        </authorList>
    </citation>
    <scope>NUCLEOTIDE SEQUENCE [LARGE SCALE GENOMIC DNA]</scope>
</reference>
<keyword evidence="1" id="KW-0479">Metal-binding</keyword>
<sequence>MFETIRKILMHRFRVRKETAVLKWKGRFCPKIQKKLDLAQKASFTCNAIQSGPQKFEVSCRQGQVVVDVSKSKCTCRMWELTGLPCPHAIRCIWQLSRRVEQYVDKCYEIGTYLAAYSSEVEPMVGPEYWLPSGKEPVLPP</sequence>
<evidence type="ECO:0000313" key="6">
    <source>
        <dbReference type="EMBL" id="CAL1411682.1"/>
    </source>
</evidence>
<dbReference type="GO" id="GO:0008270">
    <property type="term" value="F:zinc ion binding"/>
    <property type="evidence" value="ECO:0007669"/>
    <property type="project" value="UniProtKB-KW"/>
</dbReference>
<dbReference type="InterPro" id="IPR007527">
    <property type="entry name" value="Znf_SWIM"/>
</dbReference>
<dbReference type="InterPro" id="IPR006564">
    <property type="entry name" value="Znf_PMZ"/>
</dbReference>
<keyword evidence="2 4" id="KW-0863">Zinc-finger</keyword>
<dbReference type="PANTHER" id="PTHR31973">
    <property type="entry name" value="POLYPROTEIN, PUTATIVE-RELATED"/>
    <property type="match status" value="1"/>
</dbReference>
<organism evidence="6 7">
    <name type="scientific">Linum trigynum</name>
    <dbReference type="NCBI Taxonomy" id="586398"/>
    <lineage>
        <taxon>Eukaryota</taxon>
        <taxon>Viridiplantae</taxon>
        <taxon>Streptophyta</taxon>
        <taxon>Embryophyta</taxon>
        <taxon>Tracheophyta</taxon>
        <taxon>Spermatophyta</taxon>
        <taxon>Magnoliopsida</taxon>
        <taxon>eudicotyledons</taxon>
        <taxon>Gunneridae</taxon>
        <taxon>Pentapetalae</taxon>
        <taxon>rosids</taxon>
        <taxon>fabids</taxon>
        <taxon>Malpighiales</taxon>
        <taxon>Linaceae</taxon>
        <taxon>Linum</taxon>
    </lineage>
</organism>
<evidence type="ECO:0000259" key="5">
    <source>
        <dbReference type="PROSITE" id="PS50966"/>
    </source>
</evidence>
<name>A0AAV2GN74_9ROSI</name>
<evidence type="ECO:0000256" key="4">
    <source>
        <dbReference type="PROSITE-ProRule" id="PRU00325"/>
    </source>
</evidence>
<dbReference type="Pfam" id="PF04434">
    <property type="entry name" value="SWIM"/>
    <property type="match status" value="1"/>
</dbReference>
<proteinExistence type="predicted"/>
<dbReference type="SMART" id="SM00575">
    <property type="entry name" value="ZnF_PMZ"/>
    <property type="match status" value="1"/>
</dbReference>
<evidence type="ECO:0000256" key="1">
    <source>
        <dbReference type="ARBA" id="ARBA00022723"/>
    </source>
</evidence>